<accession>A0AAE0NS24</accession>
<evidence type="ECO:0000313" key="2">
    <source>
        <dbReference type="EMBL" id="KAK3386651.1"/>
    </source>
</evidence>
<gene>
    <name evidence="2" type="ORF">B0H63DRAFT_520729</name>
</gene>
<proteinExistence type="predicted"/>
<protein>
    <recommendedName>
        <fullName evidence="1">DUF8212 domain-containing protein</fullName>
    </recommendedName>
</protein>
<keyword evidence="3" id="KW-1185">Reference proteome</keyword>
<dbReference type="EMBL" id="JAULSW010000003">
    <property type="protein sequence ID" value="KAK3386651.1"/>
    <property type="molecule type" value="Genomic_DNA"/>
</dbReference>
<dbReference type="Proteomes" id="UP001285441">
    <property type="component" value="Unassembled WGS sequence"/>
</dbReference>
<reference evidence="2" key="1">
    <citation type="journal article" date="2023" name="Mol. Phylogenet. Evol.">
        <title>Genome-scale phylogeny and comparative genomics of the fungal order Sordariales.</title>
        <authorList>
            <person name="Hensen N."/>
            <person name="Bonometti L."/>
            <person name="Westerberg I."/>
            <person name="Brannstrom I.O."/>
            <person name="Guillou S."/>
            <person name="Cros-Aarteil S."/>
            <person name="Calhoun S."/>
            <person name="Haridas S."/>
            <person name="Kuo A."/>
            <person name="Mondo S."/>
            <person name="Pangilinan J."/>
            <person name="Riley R."/>
            <person name="LaButti K."/>
            <person name="Andreopoulos B."/>
            <person name="Lipzen A."/>
            <person name="Chen C."/>
            <person name="Yan M."/>
            <person name="Daum C."/>
            <person name="Ng V."/>
            <person name="Clum A."/>
            <person name="Steindorff A."/>
            <person name="Ohm R.A."/>
            <person name="Martin F."/>
            <person name="Silar P."/>
            <person name="Natvig D.O."/>
            <person name="Lalanne C."/>
            <person name="Gautier V."/>
            <person name="Ament-Velasquez S.L."/>
            <person name="Kruys A."/>
            <person name="Hutchinson M.I."/>
            <person name="Powell A.J."/>
            <person name="Barry K."/>
            <person name="Miller A.N."/>
            <person name="Grigoriev I.V."/>
            <person name="Debuchy R."/>
            <person name="Gladieux P."/>
            <person name="Hiltunen Thoren M."/>
            <person name="Johannesson H."/>
        </authorList>
    </citation>
    <scope>NUCLEOTIDE SEQUENCE</scope>
    <source>
        <strain evidence="2">CBS 232.78</strain>
    </source>
</reference>
<name>A0AAE0NS24_9PEZI</name>
<comment type="caution">
    <text evidence="2">The sequence shown here is derived from an EMBL/GenBank/DDBJ whole genome shotgun (WGS) entry which is preliminary data.</text>
</comment>
<sequence>MPMLYGEGGEKAFIRLQEEILWRTEDSSIFAWSAGTLGNIKSESGYWSLLAPSPSFFGNAFDVSAIRPRDRDCEPAVSVANRGISLKTRIHVSGLMGLLRCRPHPNSEALHD</sequence>
<dbReference type="InterPro" id="IPR058525">
    <property type="entry name" value="DUF8212"/>
</dbReference>
<organism evidence="2 3">
    <name type="scientific">Podospora didyma</name>
    <dbReference type="NCBI Taxonomy" id="330526"/>
    <lineage>
        <taxon>Eukaryota</taxon>
        <taxon>Fungi</taxon>
        <taxon>Dikarya</taxon>
        <taxon>Ascomycota</taxon>
        <taxon>Pezizomycotina</taxon>
        <taxon>Sordariomycetes</taxon>
        <taxon>Sordariomycetidae</taxon>
        <taxon>Sordariales</taxon>
        <taxon>Podosporaceae</taxon>
        <taxon>Podospora</taxon>
    </lineage>
</organism>
<evidence type="ECO:0000259" key="1">
    <source>
        <dbReference type="Pfam" id="PF26640"/>
    </source>
</evidence>
<feature type="domain" description="DUF8212" evidence="1">
    <location>
        <begin position="11"/>
        <end position="36"/>
    </location>
</feature>
<dbReference type="PANTHER" id="PTHR10622">
    <property type="entry name" value="HET DOMAIN-CONTAINING PROTEIN"/>
    <property type="match status" value="1"/>
</dbReference>
<dbReference type="AlphaFoldDB" id="A0AAE0NS24"/>
<dbReference type="PANTHER" id="PTHR10622:SF10">
    <property type="entry name" value="HET DOMAIN-CONTAINING PROTEIN"/>
    <property type="match status" value="1"/>
</dbReference>
<evidence type="ECO:0000313" key="3">
    <source>
        <dbReference type="Proteomes" id="UP001285441"/>
    </source>
</evidence>
<dbReference type="Pfam" id="PF26640">
    <property type="entry name" value="DUF8212"/>
    <property type="match status" value="1"/>
</dbReference>
<reference evidence="2" key="2">
    <citation type="submission" date="2023-06" db="EMBL/GenBank/DDBJ databases">
        <authorList>
            <consortium name="Lawrence Berkeley National Laboratory"/>
            <person name="Haridas S."/>
            <person name="Hensen N."/>
            <person name="Bonometti L."/>
            <person name="Westerberg I."/>
            <person name="Brannstrom I.O."/>
            <person name="Guillou S."/>
            <person name="Cros-Aarteil S."/>
            <person name="Calhoun S."/>
            <person name="Kuo A."/>
            <person name="Mondo S."/>
            <person name="Pangilinan J."/>
            <person name="Riley R."/>
            <person name="LaButti K."/>
            <person name="Andreopoulos B."/>
            <person name="Lipzen A."/>
            <person name="Chen C."/>
            <person name="Yanf M."/>
            <person name="Daum C."/>
            <person name="Ng V."/>
            <person name="Clum A."/>
            <person name="Steindorff A."/>
            <person name="Ohm R."/>
            <person name="Martin F."/>
            <person name="Silar P."/>
            <person name="Natvig D."/>
            <person name="Lalanne C."/>
            <person name="Gautier V."/>
            <person name="Ament-velasquez S.L."/>
            <person name="Kruys A."/>
            <person name="Hutchinson M.I."/>
            <person name="Powell A.J."/>
            <person name="Barry K."/>
            <person name="Miller A.N."/>
            <person name="Grigoriev I.V."/>
            <person name="Debuchy R."/>
            <person name="Gladieux P."/>
            <person name="Thoren M.H."/>
            <person name="Johannesson H."/>
        </authorList>
    </citation>
    <scope>NUCLEOTIDE SEQUENCE</scope>
    <source>
        <strain evidence="2">CBS 232.78</strain>
    </source>
</reference>